<dbReference type="PIRSF" id="PIRSF006487">
    <property type="entry name" value="GcvT"/>
    <property type="match status" value="1"/>
</dbReference>
<evidence type="ECO:0000259" key="7">
    <source>
        <dbReference type="Pfam" id="PF01571"/>
    </source>
</evidence>
<dbReference type="SUPFAM" id="SSF103025">
    <property type="entry name" value="Folate-binding domain"/>
    <property type="match status" value="1"/>
</dbReference>
<gene>
    <name evidence="9" type="ORF">METZ01_LOCUS249306</name>
</gene>
<evidence type="ECO:0000256" key="5">
    <source>
        <dbReference type="ARBA" id="ARBA00031395"/>
    </source>
</evidence>
<comment type="catalytic activity">
    <reaction evidence="6">
        <text>N(6)-[(R)-S(8)-aminomethyldihydrolipoyl]-L-lysyl-[protein] + (6S)-5,6,7,8-tetrahydrofolate = N(6)-[(R)-dihydrolipoyl]-L-lysyl-[protein] + (6R)-5,10-methylene-5,6,7,8-tetrahydrofolate + NH4(+)</text>
        <dbReference type="Rhea" id="RHEA:16945"/>
        <dbReference type="Rhea" id="RHEA-COMP:10475"/>
        <dbReference type="Rhea" id="RHEA-COMP:10492"/>
        <dbReference type="ChEBI" id="CHEBI:15636"/>
        <dbReference type="ChEBI" id="CHEBI:28938"/>
        <dbReference type="ChEBI" id="CHEBI:57453"/>
        <dbReference type="ChEBI" id="CHEBI:83100"/>
        <dbReference type="ChEBI" id="CHEBI:83143"/>
        <dbReference type="EC" id="2.1.2.10"/>
    </reaction>
</comment>
<dbReference type="NCBIfam" id="NF010093">
    <property type="entry name" value="PRK13579.1"/>
    <property type="match status" value="1"/>
</dbReference>
<dbReference type="InterPro" id="IPR028896">
    <property type="entry name" value="GcvT/YgfZ/DmdA"/>
</dbReference>
<dbReference type="InterPro" id="IPR029043">
    <property type="entry name" value="GcvT/YgfZ_C"/>
</dbReference>
<sequence>MSSVDQMLTTALYQMHLDADAKMVPFAGYEMPLQYPLGIKKEHLHTRENAGLFDVSHMGQIKLTGQNAKQALETLVPVDIVDLPLMKQRYAVFTNKNGGVMDDLMVTNIGNNSLFLVVNAACKVADFEHLKRLVDSGCEVELLEDFALLALQGPKSCEVLAKFAPSCSEMTFMTAKILKIDGVECLTTRSGYSGEDGFEISMPGHQAERIAKLLLSDQAVEWVGLGARDSLRLEAGLSLYGHELDEQHSPVESSLTWALSKTRRLGGERPGGYPGDVIVMSHLSEGTKVKIVGLQPEGRVPVRDGALIEDGAGNRVGQVTSGGFGPSAGKPVAIARIEVSCIDDKS</sequence>
<dbReference type="GO" id="GO:0008483">
    <property type="term" value="F:transaminase activity"/>
    <property type="evidence" value="ECO:0007669"/>
    <property type="project" value="UniProtKB-KW"/>
</dbReference>
<name>A0A382IB13_9ZZZZ</name>
<accession>A0A382IB13</accession>
<dbReference type="GO" id="GO:0006546">
    <property type="term" value="P:glycine catabolic process"/>
    <property type="evidence" value="ECO:0007669"/>
    <property type="project" value="InterPro"/>
</dbReference>
<dbReference type="NCBIfam" id="TIGR00528">
    <property type="entry name" value="gcvT"/>
    <property type="match status" value="1"/>
</dbReference>
<reference evidence="9" key="1">
    <citation type="submission" date="2018-05" db="EMBL/GenBank/DDBJ databases">
        <authorList>
            <person name="Lanie J.A."/>
            <person name="Ng W.-L."/>
            <person name="Kazmierczak K.M."/>
            <person name="Andrzejewski T.M."/>
            <person name="Davidsen T.M."/>
            <person name="Wayne K.J."/>
            <person name="Tettelin H."/>
            <person name="Glass J.I."/>
            <person name="Rusch D."/>
            <person name="Podicherti R."/>
            <person name="Tsui H.-C.T."/>
            <person name="Winkler M.E."/>
        </authorList>
    </citation>
    <scope>NUCLEOTIDE SEQUENCE</scope>
</reference>
<dbReference type="Gene3D" id="3.30.70.1400">
    <property type="entry name" value="Aminomethyltransferase beta-barrel domains"/>
    <property type="match status" value="1"/>
</dbReference>
<evidence type="ECO:0000313" key="9">
    <source>
        <dbReference type="EMBL" id="SVB96452.1"/>
    </source>
</evidence>
<dbReference type="GO" id="GO:0004047">
    <property type="term" value="F:aminomethyltransferase activity"/>
    <property type="evidence" value="ECO:0007669"/>
    <property type="project" value="UniProtKB-EC"/>
</dbReference>
<organism evidence="9">
    <name type="scientific">marine metagenome</name>
    <dbReference type="NCBI Taxonomy" id="408172"/>
    <lineage>
        <taxon>unclassified sequences</taxon>
        <taxon>metagenomes</taxon>
        <taxon>ecological metagenomes</taxon>
    </lineage>
</organism>
<proteinExistence type="inferred from homology"/>
<dbReference type="FunFam" id="3.30.70.1400:FF:000001">
    <property type="entry name" value="Aminomethyltransferase"/>
    <property type="match status" value="1"/>
</dbReference>
<dbReference type="Pfam" id="PF01571">
    <property type="entry name" value="GCV_T"/>
    <property type="match status" value="1"/>
</dbReference>
<evidence type="ECO:0000256" key="6">
    <source>
        <dbReference type="ARBA" id="ARBA00047665"/>
    </source>
</evidence>
<evidence type="ECO:0000256" key="4">
    <source>
        <dbReference type="ARBA" id="ARBA00022679"/>
    </source>
</evidence>
<evidence type="ECO:0000259" key="8">
    <source>
        <dbReference type="Pfam" id="PF08669"/>
    </source>
</evidence>
<protein>
    <recommendedName>
        <fullName evidence="2">aminomethyltransferase</fullName>
        <ecNumber evidence="2">2.1.2.10</ecNumber>
    </recommendedName>
    <alternativeName>
        <fullName evidence="5">Glycine cleavage system T protein</fullName>
    </alternativeName>
</protein>
<dbReference type="AlphaFoldDB" id="A0A382IB13"/>
<feature type="domain" description="GCVT N-terminal" evidence="7">
    <location>
        <begin position="12"/>
        <end position="261"/>
    </location>
</feature>
<evidence type="ECO:0000256" key="3">
    <source>
        <dbReference type="ARBA" id="ARBA00022576"/>
    </source>
</evidence>
<keyword evidence="3" id="KW-0032">Aminotransferase</keyword>
<evidence type="ECO:0000256" key="1">
    <source>
        <dbReference type="ARBA" id="ARBA00008609"/>
    </source>
</evidence>
<comment type="similarity">
    <text evidence="1">Belongs to the GcvT family.</text>
</comment>
<dbReference type="GO" id="GO:0005960">
    <property type="term" value="C:glycine cleavage complex"/>
    <property type="evidence" value="ECO:0007669"/>
    <property type="project" value="InterPro"/>
</dbReference>
<feature type="domain" description="Aminomethyltransferase C-terminal" evidence="8">
    <location>
        <begin position="290"/>
        <end position="340"/>
    </location>
</feature>
<dbReference type="InterPro" id="IPR006223">
    <property type="entry name" value="GcvT"/>
</dbReference>
<feature type="non-terminal residue" evidence="9">
    <location>
        <position position="346"/>
    </location>
</feature>
<evidence type="ECO:0000256" key="2">
    <source>
        <dbReference type="ARBA" id="ARBA00012616"/>
    </source>
</evidence>
<keyword evidence="4" id="KW-0808">Transferase</keyword>
<dbReference type="EMBL" id="UINC01066100">
    <property type="protein sequence ID" value="SVB96452.1"/>
    <property type="molecule type" value="Genomic_DNA"/>
</dbReference>
<dbReference type="Gene3D" id="2.40.30.110">
    <property type="entry name" value="Aminomethyltransferase beta-barrel domains"/>
    <property type="match status" value="1"/>
</dbReference>
<dbReference type="InterPro" id="IPR013977">
    <property type="entry name" value="GcvT_C"/>
</dbReference>
<dbReference type="InterPro" id="IPR006222">
    <property type="entry name" value="GCVT_N"/>
</dbReference>
<dbReference type="Gene3D" id="3.30.1360.120">
    <property type="entry name" value="Probable tRNA modification gtpase trme, domain 1"/>
    <property type="match status" value="1"/>
</dbReference>
<dbReference type="Gene3D" id="4.10.1250.10">
    <property type="entry name" value="Aminomethyltransferase fragment"/>
    <property type="match status" value="1"/>
</dbReference>
<dbReference type="PANTHER" id="PTHR43757:SF2">
    <property type="entry name" value="AMINOMETHYLTRANSFERASE, MITOCHONDRIAL"/>
    <property type="match status" value="1"/>
</dbReference>
<dbReference type="Pfam" id="PF08669">
    <property type="entry name" value="GCV_T_C"/>
    <property type="match status" value="1"/>
</dbReference>
<dbReference type="SUPFAM" id="SSF101790">
    <property type="entry name" value="Aminomethyltransferase beta-barrel domain"/>
    <property type="match status" value="1"/>
</dbReference>
<dbReference type="PANTHER" id="PTHR43757">
    <property type="entry name" value="AMINOMETHYLTRANSFERASE"/>
    <property type="match status" value="1"/>
</dbReference>
<dbReference type="InterPro" id="IPR027266">
    <property type="entry name" value="TrmE/GcvT-like"/>
</dbReference>
<dbReference type="EC" id="2.1.2.10" evidence="2"/>